<name>G8ZUL9_TORDE</name>
<dbReference type="Pfam" id="PF12783">
    <property type="entry name" value="Sec7-like_HUS"/>
    <property type="match status" value="1"/>
</dbReference>
<dbReference type="GO" id="GO:0005085">
    <property type="term" value="F:guanyl-nucleotide exchange factor activity"/>
    <property type="evidence" value="ECO:0007669"/>
    <property type="project" value="EnsemblFungi"/>
</dbReference>
<dbReference type="GO" id="GO:0006623">
    <property type="term" value="P:protein targeting to vacuole"/>
    <property type="evidence" value="ECO:0007669"/>
    <property type="project" value="EnsemblFungi"/>
</dbReference>
<evidence type="ECO:0000256" key="2">
    <source>
        <dbReference type="ARBA" id="ARBA00022927"/>
    </source>
</evidence>
<keyword evidence="2" id="KW-0653">Protein transport</keyword>
<dbReference type="GO" id="GO:0006895">
    <property type="term" value="P:Golgi to endosome transport"/>
    <property type="evidence" value="ECO:0007669"/>
    <property type="project" value="EnsemblFungi"/>
</dbReference>
<evidence type="ECO:0000313" key="6">
    <source>
        <dbReference type="EMBL" id="CCE92313.1"/>
    </source>
</evidence>
<dbReference type="eggNOG" id="KOG1848">
    <property type="taxonomic scope" value="Eukaryota"/>
</dbReference>
<feature type="domain" description="Mon2/Sec7/BIG1-like dimerisation and cyclophilin-binding" evidence="5">
    <location>
        <begin position="8"/>
        <end position="179"/>
    </location>
</feature>
<sequence length="1633" mass="186249">MTAFGSEFNGFQRQLNSELQLLSSEAKKRSSAIKQASDKSIEILRTVRNYEELSNRSEFLAPFLMSCSSKNAKLTSISMQCLQRLSSTPSLSKDKLSDVLEAFIVATQLALDMKLKVLQVLPIFFKNYAYDIHGSLCTKMLRCCSSLLQSANKAPMVVGTASATLQQLIDEIFERLVPEEDHGEANTEKDKKFDVLIGNNESIKVDVYRYDANRLFADLCSSFELTDHSGALNRVPLLDVRDLPLDYGLEILESVMKNTESLFLIYEDLQFLLRTKTVPFLLRCMSSSKSFPTVLRSYRCIKLLIKKEFLSILELEMEVVLSLLIHSISADTDSPHWKKVLSLELFLDASHDFELLCDIFMSYDNYPDRKHILTSLLREFLRLLASEDMQNCLCEAPIVKKMDMPIISSETFDNRTQFVHMLDKTHPPSVTYTYIIWLILNISNEWSNGLSLRALEVTETSEGKEVTEHYENLRLFYNGIFQDLYSINKMFLYSTSLDTPLFHSLIRAFQKLAHAAGILSMDENLNKCLRLFSLSILMNETLGIEASKIDQPLQSAVLNPMNESHKGSNAPENTQPIKKQLLSRNINQRRISLFRALISLSVSLGQALSPDSWTFVLRTWQWISYYLYGPSADFMEDFYLEDVPRPPAVGKNEVISIENSIRRLLESTITYSDCGFRVLAERLIYESNQTIAIGSGSAVTATDNDPTYPFNQGVIQDCCYNKTFFITQLSELAIFNFDRFLSTPNGWEKWKVIASYFTRLISDRAIPAVAIRLYASKALTDIIRKTCIEIGEIEDQNLRSEKFQKSENMIIGSLIDSIDSLKVLEITKDTIYSGVVRVESEILLQILSTLKDVLNEFGDILSSTWSTVFQIVNSPFEWDTKDMSNLLAEHEDGDDGSLLIGIIQKHTDMIQVSFDVFKLISDDFLQALPLDVLKFVIDTIVHFVTQKQNLNISFSSISQFWLIGDYLRTQEKEEQKSCPDEVRLEFTKEIQAGNLEKIISADDSLPYAMYNGLWLYLLKKLIECSKDERSEVKNGAIQTFFRIVDSHAAYFPQWNLIFLEVIKPLLTAECDKNQLAVDVEFWNHTLVGLVKLYPSCFANFHDNDSAVNQWLLFLEFLQSLFSSGSTEISYVAIMNYRNLLKAMVGINDLPAEVLNKSISIWSNYNLVYNNLSLSNTQTNKTGYDCINELIVSFPYLYEIITKYQGMSVEFVEKALGLFNSAVRYPLLPEHTKDNTKPSSLQSAVLKGLNIFDKSQDSEVEILILYQLSMIITLPFETREKIERKLLPKLPQSSVSRIPTFEAISAQALKSLNDRLELESDDAWSFLQEKHMIKVYRNLGEVVRRKSLIAANPNSEIPIYEIASQLFRKLSSKMFGALSTPGVSDKVQDDLSDVFINVAISFLRRTEPVVDKKTDACDADEFSKFRDLLLEKEVISFIRDEQLTVFVSAIWSGSFLYEKDEIEEEILGESESLVQLAVNLSCFDFTNTAGLTIETPVLSKTHCSVGCLKDLIHFVQLSDEEYKLLRTLCMPYLVSRIAFVLRRFISNESLVGRAPIPKIRKVELEIMIRGLHNIIESLLQNPRFWKGSMSQSLEVLRPLILRAIPISHKLKVLQKEILELSLGFTKLLSDVERQ</sequence>
<evidence type="ECO:0000259" key="5">
    <source>
        <dbReference type="Pfam" id="PF16213"/>
    </source>
</evidence>
<dbReference type="EMBL" id="HE616746">
    <property type="protein sequence ID" value="CCE92313.1"/>
    <property type="molecule type" value="Genomic_DNA"/>
</dbReference>
<dbReference type="InterPro" id="IPR032629">
    <property type="entry name" value="DCB_dom"/>
</dbReference>
<evidence type="ECO:0000313" key="7">
    <source>
        <dbReference type="Proteomes" id="UP000005627"/>
    </source>
</evidence>
<evidence type="ECO:0000259" key="4">
    <source>
        <dbReference type="Pfam" id="PF16206"/>
    </source>
</evidence>
<keyword evidence="1" id="KW-0813">Transport</keyword>
<dbReference type="Pfam" id="PF16213">
    <property type="entry name" value="DCB"/>
    <property type="match status" value="1"/>
</dbReference>
<dbReference type="GO" id="GO:0005802">
    <property type="term" value="C:trans-Golgi network"/>
    <property type="evidence" value="ECO:0007669"/>
    <property type="project" value="EnsemblFungi"/>
</dbReference>
<dbReference type="RefSeq" id="XP_003681524.1">
    <property type="nucleotide sequence ID" value="XM_003681476.1"/>
</dbReference>
<dbReference type="InParanoid" id="G8ZUL9"/>
<dbReference type="FunCoup" id="G8ZUL9">
    <property type="interactions" value="800"/>
</dbReference>
<accession>G8ZUL9</accession>
<dbReference type="InterPro" id="IPR032817">
    <property type="entry name" value="Mon2_C"/>
</dbReference>
<dbReference type="GO" id="GO:0031901">
    <property type="term" value="C:early endosome membrane"/>
    <property type="evidence" value="ECO:0007669"/>
    <property type="project" value="EnsemblFungi"/>
</dbReference>
<dbReference type="InterPro" id="IPR032691">
    <property type="entry name" value="Mon2/Sec7/BIG1-like_HUS"/>
</dbReference>
<dbReference type="GeneID" id="11503714"/>
<proteinExistence type="predicted"/>
<protein>
    <submittedName>
        <fullName evidence="6">Uncharacterized protein</fullName>
    </submittedName>
</protein>
<dbReference type="GO" id="GO:0005829">
    <property type="term" value="C:cytosol"/>
    <property type="evidence" value="ECO:0007669"/>
    <property type="project" value="GOC"/>
</dbReference>
<feature type="domain" description="Mon2 C-terminal" evidence="4">
    <location>
        <begin position="923"/>
        <end position="1067"/>
    </location>
</feature>
<dbReference type="KEGG" id="tdl:TDEL_0E00700"/>
<evidence type="ECO:0000259" key="3">
    <source>
        <dbReference type="Pfam" id="PF12783"/>
    </source>
</evidence>
<dbReference type="OrthoDB" id="294853at2759"/>
<dbReference type="Proteomes" id="UP000005627">
    <property type="component" value="Chromosome 5"/>
</dbReference>
<keyword evidence="7" id="KW-1185">Reference proteome</keyword>
<dbReference type="HOGENOM" id="CLU_001169_1_0_1"/>
<feature type="domain" description="Mon2/Sec7/BIG1-like HUS" evidence="3">
    <location>
        <begin position="208"/>
        <end position="372"/>
    </location>
</feature>
<reference evidence="6 7" key="1">
    <citation type="journal article" date="2011" name="Proc. Natl. Acad. Sci. U.S.A.">
        <title>Evolutionary erosion of yeast sex chromosomes by mating-type switching accidents.</title>
        <authorList>
            <person name="Gordon J.L."/>
            <person name="Armisen D."/>
            <person name="Proux-Wera E."/>
            <person name="Oheigeartaigh S.S."/>
            <person name="Byrne K.P."/>
            <person name="Wolfe K.H."/>
        </authorList>
    </citation>
    <scope>NUCLEOTIDE SEQUENCE [LARGE SCALE GENOMIC DNA]</scope>
    <source>
        <strain evidence="7">ATCC 10662 / CBS 1146 / NBRC 0425 / NCYC 2629 / NRRL Y-866</strain>
    </source>
</reference>
<dbReference type="Pfam" id="PF16206">
    <property type="entry name" value="Mon2_C"/>
    <property type="match status" value="1"/>
</dbReference>
<organism evidence="6 7">
    <name type="scientific">Torulaspora delbrueckii</name>
    <name type="common">Yeast</name>
    <name type="synonym">Candida colliculosa</name>
    <dbReference type="NCBI Taxonomy" id="4950"/>
    <lineage>
        <taxon>Eukaryota</taxon>
        <taxon>Fungi</taxon>
        <taxon>Dikarya</taxon>
        <taxon>Ascomycota</taxon>
        <taxon>Saccharomycotina</taxon>
        <taxon>Saccharomycetes</taxon>
        <taxon>Saccharomycetales</taxon>
        <taxon>Saccharomycetaceae</taxon>
        <taxon>Torulaspora</taxon>
    </lineage>
</organism>
<gene>
    <name evidence="6" type="primary">TDEL0E00700</name>
    <name evidence="6" type="ORF">TDEL_0E00700</name>
</gene>
<dbReference type="GO" id="GO:0042147">
    <property type="term" value="P:retrograde transport, endosome to Golgi"/>
    <property type="evidence" value="ECO:0007669"/>
    <property type="project" value="EnsemblFungi"/>
</dbReference>
<dbReference type="GO" id="GO:0006897">
    <property type="term" value="P:endocytosis"/>
    <property type="evidence" value="ECO:0007669"/>
    <property type="project" value="EnsemblFungi"/>
</dbReference>
<evidence type="ECO:0000256" key="1">
    <source>
        <dbReference type="ARBA" id="ARBA00022448"/>
    </source>
</evidence>
<dbReference type="STRING" id="1076872.G8ZUL9"/>